<dbReference type="SMART" id="SM00129">
    <property type="entry name" value="KISc"/>
    <property type="match status" value="1"/>
</dbReference>
<dbReference type="InterPro" id="IPR001752">
    <property type="entry name" value="Kinesin_motor_dom"/>
</dbReference>
<dbReference type="Gene3D" id="3.40.850.10">
    <property type="entry name" value="Kinesin motor domain"/>
    <property type="match status" value="1"/>
</dbReference>
<dbReference type="PANTHER" id="PTHR47970:SF6">
    <property type="entry name" value="KINESIN-LIKE PROTEIN KIN-UC ISOFORM X1"/>
    <property type="match status" value="1"/>
</dbReference>
<evidence type="ECO:0000256" key="1">
    <source>
        <dbReference type="ARBA" id="ARBA00004245"/>
    </source>
</evidence>
<evidence type="ECO:0000256" key="5">
    <source>
        <dbReference type="ARBA" id="ARBA00022737"/>
    </source>
</evidence>
<evidence type="ECO:0000256" key="6">
    <source>
        <dbReference type="ARBA" id="ARBA00022741"/>
    </source>
</evidence>
<keyword evidence="4 12" id="KW-0493">Microtubule</keyword>
<dbReference type="Pfam" id="PF00225">
    <property type="entry name" value="Kinesin"/>
    <property type="match status" value="1"/>
</dbReference>
<dbReference type="EMBL" id="QGKX02000095">
    <property type="protein sequence ID" value="KAF3574177.1"/>
    <property type="molecule type" value="Genomic_DNA"/>
</dbReference>
<dbReference type="AlphaFoldDB" id="A0A8S9RPQ8"/>
<proteinExistence type="inferred from homology"/>
<feature type="compositionally biased region" description="Basic and acidic residues" evidence="13">
    <location>
        <begin position="428"/>
        <end position="441"/>
    </location>
</feature>
<comment type="subcellular location">
    <subcellularLocation>
        <location evidence="1">Cytoplasm</location>
        <location evidence="1">Cytoskeleton</location>
    </subcellularLocation>
</comment>
<dbReference type="Pfam" id="PF00514">
    <property type="entry name" value="Arm"/>
    <property type="match status" value="1"/>
</dbReference>
<dbReference type="GO" id="GO:0051231">
    <property type="term" value="P:spindle elongation"/>
    <property type="evidence" value="ECO:0007669"/>
    <property type="project" value="TreeGrafter"/>
</dbReference>
<evidence type="ECO:0000313" key="16">
    <source>
        <dbReference type="Proteomes" id="UP000712600"/>
    </source>
</evidence>
<feature type="repeat" description="ARM" evidence="10">
    <location>
        <begin position="545"/>
        <end position="588"/>
    </location>
</feature>
<dbReference type="GO" id="GO:0008017">
    <property type="term" value="F:microtubule binding"/>
    <property type="evidence" value="ECO:0007669"/>
    <property type="project" value="InterPro"/>
</dbReference>
<gene>
    <name evidence="15" type="ORF">F2Q69_00061856</name>
</gene>
<dbReference type="PROSITE" id="PS50067">
    <property type="entry name" value="KINESIN_MOTOR_2"/>
    <property type="match status" value="1"/>
</dbReference>
<feature type="domain" description="Kinesin motor" evidence="14">
    <location>
        <begin position="11"/>
        <end position="353"/>
    </location>
</feature>
<keyword evidence="7 11" id="KW-0067">ATP-binding</keyword>
<evidence type="ECO:0000256" key="7">
    <source>
        <dbReference type="ARBA" id="ARBA00022840"/>
    </source>
</evidence>
<feature type="binding site" evidence="11">
    <location>
        <begin position="96"/>
        <end position="103"/>
    </location>
    <ligand>
        <name>ATP</name>
        <dbReference type="ChEBI" id="CHEBI:30616"/>
    </ligand>
</feature>
<evidence type="ECO:0000256" key="13">
    <source>
        <dbReference type="SAM" id="MobiDB-lite"/>
    </source>
</evidence>
<dbReference type="PRINTS" id="PR00380">
    <property type="entry name" value="KINESINHEAVY"/>
</dbReference>
<dbReference type="SUPFAM" id="SSF52540">
    <property type="entry name" value="P-loop containing nucleoside triphosphate hydrolases"/>
    <property type="match status" value="1"/>
</dbReference>
<dbReference type="InterPro" id="IPR047149">
    <property type="entry name" value="KIF11-like"/>
</dbReference>
<feature type="region of interest" description="Disordered" evidence="13">
    <location>
        <begin position="428"/>
        <end position="463"/>
    </location>
</feature>
<dbReference type="InterPro" id="IPR000225">
    <property type="entry name" value="Armadillo"/>
</dbReference>
<dbReference type="CDD" id="cd00106">
    <property type="entry name" value="KISc"/>
    <property type="match status" value="1"/>
</dbReference>
<evidence type="ECO:0000256" key="12">
    <source>
        <dbReference type="RuleBase" id="RU000394"/>
    </source>
</evidence>
<evidence type="ECO:0000256" key="8">
    <source>
        <dbReference type="ARBA" id="ARBA00023175"/>
    </source>
</evidence>
<keyword evidence="6 11" id="KW-0547">Nucleotide-binding</keyword>
<evidence type="ECO:0000256" key="4">
    <source>
        <dbReference type="ARBA" id="ARBA00022701"/>
    </source>
</evidence>
<evidence type="ECO:0000256" key="2">
    <source>
        <dbReference type="ARBA" id="ARBA00010103"/>
    </source>
</evidence>
<dbReference type="Gene3D" id="1.25.10.10">
    <property type="entry name" value="Leucine-rich Repeat Variant"/>
    <property type="match status" value="1"/>
</dbReference>
<evidence type="ECO:0000259" key="14">
    <source>
        <dbReference type="PROSITE" id="PS50067"/>
    </source>
</evidence>
<comment type="caution">
    <text evidence="15">The sequence shown here is derived from an EMBL/GenBank/DDBJ whole genome shotgun (WGS) entry which is preliminary data.</text>
</comment>
<evidence type="ECO:0000313" key="15">
    <source>
        <dbReference type="EMBL" id="KAF3574177.1"/>
    </source>
</evidence>
<keyword evidence="3" id="KW-0963">Cytoplasm</keyword>
<accession>A0A8S9RPQ8</accession>
<dbReference type="GO" id="GO:0005876">
    <property type="term" value="C:spindle microtubule"/>
    <property type="evidence" value="ECO:0007669"/>
    <property type="project" value="TreeGrafter"/>
</dbReference>
<keyword evidence="9" id="KW-0206">Cytoskeleton</keyword>
<dbReference type="GO" id="GO:0072686">
    <property type="term" value="C:mitotic spindle"/>
    <property type="evidence" value="ECO:0007669"/>
    <property type="project" value="TreeGrafter"/>
</dbReference>
<dbReference type="Proteomes" id="UP000712600">
    <property type="component" value="Unassembled WGS sequence"/>
</dbReference>
<name>A0A8S9RPQ8_BRACR</name>
<dbReference type="InterPro" id="IPR036961">
    <property type="entry name" value="Kinesin_motor_dom_sf"/>
</dbReference>
<evidence type="ECO:0000256" key="3">
    <source>
        <dbReference type="ARBA" id="ARBA00022490"/>
    </source>
</evidence>
<dbReference type="InterPro" id="IPR027417">
    <property type="entry name" value="P-loop_NTPase"/>
</dbReference>
<evidence type="ECO:0000256" key="10">
    <source>
        <dbReference type="PROSITE-ProRule" id="PRU00259"/>
    </source>
</evidence>
<dbReference type="PANTHER" id="PTHR47970">
    <property type="entry name" value="KINESIN-LIKE PROTEIN KIF11"/>
    <property type="match status" value="1"/>
</dbReference>
<dbReference type="SMART" id="SM00185">
    <property type="entry name" value="ARM"/>
    <property type="match status" value="3"/>
</dbReference>
<dbReference type="InterPro" id="IPR019821">
    <property type="entry name" value="Kinesin_motor_CS"/>
</dbReference>
<dbReference type="InterPro" id="IPR016024">
    <property type="entry name" value="ARM-type_fold"/>
</dbReference>
<protein>
    <recommendedName>
        <fullName evidence="12">Kinesin-like protein</fullName>
    </recommendedName>
</protein>
<dbReference type="GO" id="GO:0090307">
    <property type="term" value="P:mitotic spindle assembly"/>
    <property type="evidence" value="ECO:0007669"/>
    <property type="project" value="TreeGrafter"/>
</dbReference>
<evidence type="ECO:0000256" key="11">
    <source>
        <dbReference type="PROSITE-ProRule" id="PRU00283"/>
    </source>
</evidence>
<comment type="similarity">
    <text evidence="2">Belongs to the TRAFAC class myosin-kinesin ATPase superfamily. Kinesin family. Ungrouped subfamily.</text>
</comment>
<dbReference type="PROSITE" id="PS50176">
    <property type="entry name" value="ARM_REPEAT"/>
    <property type="match status" value="2"/>
</dbReference>
<dbReference type="PROSITE" id="PS00411">
    <property type="entry name" value="KINESIN_MOTOR_1"/>
    <property type="match status" value="1"/>
</dbReference>
<dbReference type="GO" id="GO:0007018">
    <property type="term" value="P:microtubule-based movement"/>
    <property type="evidence" value="ECO:0007669"/>
    <property type="project" value="InterPro"/>
</dbReference>
<sequence length="753" mass="82927">MGGEGIKDPGRVRVSVRVRPRNGEELKSDADFADLVELQPEIKRLKLRKNNWNSDSYRFDEVFTDTASQKRVYEGVAKPVVEGVLSGYNGTIMAYGQTGTGKTYTVGKIGKDDAAERGIMVRALEDILASASSASSVSVEISYLQLYMETIQDLLAPEKSNISINEDGKTGEVSVPGATVVNIQDLDHFFQVLQVGETNRHAANTKMNTESSRSHAILTVYVRRAMNEKAETGTKSPKPESLGDKGIPRVRKSKLLIVDLAGSERINKSGTDGHLIEEAKFINLSLTSLGKCINALAEGSSHIPTRDSKLTRLLRDSFGGSARTSLIITIGPSARYHAETTSTIMFGQRENEETNELKKKLEELSQMYESTVDELQTVKLDYDDLLHQKEKLGEEVRDMKERLLLEEKQRKQMESELSKLKKNLRESETVVEDKRVKEDLPKGPSESGALPGSQRSHGLKKSLSGQRATMARLCEEGMILSREFSLILFWGNPIDIFVSTSVSVGVQKILHLIKSEDLEVQIQAVKVVANLAAEESNQVKIVEEGGVEALLTLVQSSQNSTILRVASGAIANLAMNEKSQDLIMNKGGAQLLAKMVTKTDDPQTLRMVAGALANLCGNEKFLKLLKEEEGIKGLLTMAQSGNIDIIAQVARGMANFAKCETREIMQGRRKGRSLLLEEGALEWLTSNSHIESASTQRHIELALCHLAQNEANAIDFKRTGSVTEIVRISVESSRDDIRSLAKKILRSNPQFSS</sequence>
<keyword evidence="5" id="KW-0677">Repeat</keyword>
<dbReference type="GO" id="GO:0008574">
    <property type="term" value="F:plus-end-directed microtubule motor activity"/>
    <property type="evidence" value="ECO:0007669"/>
    <property type="project" value="TreeGrafter"/>
</dbReference>
<organism evidence="15 16">
    <name type="scientific">Brassica cretica</name>
    <name type="common">Mustard</name>
    <dbReference type="NCBI Taxonomy" id="69181"/>
    <lineage>
        <taxon>Eukaryota</taxon>
        <taxon>Viridiplantae</taxon>
        <taxon>Streptophyta</taxon>
        <taxon>Embryophyta</taxon>
        <taxon>Tracheophyta</taxon>
        <taxon>Spermatophyta</taxon>
        <taxon>Magnoliopsida</taxon>
        <taxon>eudicotyledons</taxon>
        <taxon>Gunneridae</taxon>
        <taxon>Pentapetalae</taxon>
        <taxon>rosids</taxon>
        <taxon>malvids</taxon>
        <taxon>Brassicales</taxon>
        <taxon>Brassicaceae</taxon>
        <taxon>Brassiceae</taxon>
        <taxon>Brassica</taxon>
    </lineage>
</organism>
<evidence type="ECO:0000256" key="9">
    <source>
        <dbReference type="ARBA" id="ARBA00023212"/>
    </source>
</evidence>
<dbReference type="GO" id="GO:0005524">
    <property type="term" value="F:ATP binding"/>
    <property type="evidence" value="ECO:0007669"/>
    <property type="project" value="UniProtKB-UniRule"/>
</dbReference>
<dbReference type="InterPro" id="IPR011989">
    <property type="entry name" value="ARM-like"/>
</dbReference>
<reference evidence="15" key="1">
    <citation type="submission" date="2019-12" db="EMBL/GenBank/DDBJ databases">
        <title>Genome sequencing and annotation of Brassica cretica.</title>
        <authorList>
            <person name="Studholme D.J."/>
            <person name="Sarris P."/>
        </authorList>
    </citation>
    <scope>NUCLEOTIDE SEQUENCE</scope>
    <source>
        <strain evidence="15">PFS-109/04</strain>
        <tissue evidence="15">Leaf</tissue>
    </source>
</reference>
<dbReference type="SUPFAM" id="SSF48371">
    <property type="entry name" value="ARM repeat"/>
    <property type="match status" value="1"/>
</dbReference>
<feature type="repeat" description="ARM" evidence="10">
    <location>
        <begin position="504"/>
        <end position="546"/>
    </location>
</feature>
<keyword evidence="8 11" id="KW-0505">Motor protein</keyword>